<proteinExistence type="predicted"/>
<keyword evidence="2" id="KW-1015">Disulfide bond</keyword>
<name>A0AAV0R4G5_9ROSI</name>
<dbReference type="PANTHER" id="PTHR47976">
    <property type="entry name" value="G-TYPE LECTIN S-RECEPTOR-LIKE SERINE/THREONINE-PROTEIN KINASE SD2-5"/>
    <property type="match status" value="1"/>
</dbReference>
<dbReference type="PANTHER" id="PTHR47976:SF15">
    <property type="entry name" value="G-TYPE LECTIN S-RECEPTOR-LIKE SERINE_THREONINE-PROTEIN KINASE RLK1"/>
    <property type="match status" value="1"/>
</dbReference>
<evidence type="ECO:0000256" key="3">
    <source>
        <dbReference type="ARBA" id="ARBA00023180"/>
    </source>
</evidence>
<gene>
    <name evidence="5" type="ORF">LITE_LOCUS46486</name>
</gene>
<evidence type="ECO:0000259" key="4">
    <source>
        <dbReference type="PROSITE" id="PS50927"/>
    </source>
</evidence>
<evidence type="ECO:0000256" key="1">
    <source>
        <dbReference type="ARBA" id="ARBA00022729"/>
    </source>
</evidence>
<dbReference type="Gene3D" id="2.90.10.10">
    <property type="entry name" value="Bulb-type lectin domain"/>
    <property type="match status" value="2"/>
</dbReference>
<evidence type="ECO:0000256" key="2">
    <source>
        <dbReference type="ARBA" id="ARBA00023157"/>
    </source>
</evidence>
<comment type="caution">
    <text evidence="5">The sequence shown here is derived from an EMBL/GenBank/DDBJ whole genome shotgun (WGS) entry which is preliminary data.</text>
</comment>
<evidence type="ECO:0000313" key="6">
    <source>
        <dbReference type="Proteomes" id="UP001154282"/>
    </source>
</evidence>
<dbReference type="InterPro" id="IPR001480">
    <property type="entry name" value="Bulb-type_lectin_dom"/>
</dbReference>
<dbReference type="SUPFAM" id="SSF51110">
    <property type="entry name" value="alpha-D-mannose-specific plant lectins"/>
    <property type="match status" value="1"/>
</dbReference>
<accession>A0AAV0R4G5</accession>
<dbReference type="Proteomes" id="UP001154282">
    <property type="component" value="Unassembled WGS sequence"/>
</dbReference>
<dbReference type="AlphaFoldDB" id="A0AAV0R4G5"/>
<dbReference type="EMBL" id="CAMGYJ010000010">
    <property type="protein sequence ID" value="CAI0552580.1"/>
    <property type="molecule type" value="Genomic_DNA"/>
</dbReference>
<keyword evidence="1" id="KW-0732">Signal</keyword>
<dbReference type="SMART" id="SM00108">
    <property type="entry name" value="B_lectin"/>
    <property type="match status" value="1"/>
</dbReference>
<reference evidence="5" key="1">
    <citation type="submission" date="2022-08" db="EMBL/GenBank/DDBJ databases">
        <authorList>
            <person name="Gutierrez-Valencia J."/>
        </authorList>
    </citation>
    <scope>NUCLEOTIDE SEQUENCE</scope>
</reference>
<keyword evidence="6" id="KW-1185">Reference proteome</keyword>
<sequence>NITVGQSLPADASNSTAWLSPSNEFAFGFRPLDETNTTFLLCIWYADIPDRTIVWSANGDSPAPAVLANPQGSEIWRSGQLSGGVTSASLTDSGNFVIRARNSSPLWETFGNPTDTILPSQTLGRGIILSSRRSESDFSKGRFRLILQGDGNLVLTTVNLPTEQVNGAYYAAGTNSATDPGTQLAFDYI</sequence>
<keyword evidence="3" id="KW-0325">Glycoprotein</keyword>
<protein>
    <recommendedName>
        <fullName evidence="4">Bulb-type lectin domain-containing protein</fullName>
    </recommendedName>
</protein>
<evidence type="ECO:0000313" key="5">
    <source>
        <dbReference type="EMBL" id="CAI0552580.1"/>
    </source>
</evidence>
<feature type="domain" description="Bulb-type lectin" evidence="4">
    <location>
        <begin position="1"/>
        <end position="168"/>
    </location>
</feature>
<feature type="non-terminal residue" evidence="5">
    <location>
        <position position="1"/>
    </location>
</feature>
<dbReference type="PROSITE" id="PS50927">
    <property type="entry name" value="BULB_LECTIN"/>
    <property type="match status" value="1"/>
</dbReference>
<organism evidence="5 6">
    <name type="scientific">Linum tenue</name>
    <dbReference type="NCBI Taxonomy" id="586396"/>
    <lineage>
        <taxon>Eukaryota</taxon>
        <taxon>Viridiplantae</taxon>
        <taxon>Streptophyta</taxon>
        <taxon>Embryophyta</taxon>
        <taxon>Tracheophyta</taxon>
        <taxon>Spermatophyta</taxon>
        <taxon>Magnoliopsida</taxon>
        <taxon>eudicotyledons</taxon>
        <taxon>Gunneridae</taxon>
        <taxon>Pentapetalae</taxon>
        <taxon>rosids</taxon>
        <taxon>fabids</taxon>
        <taxon>Malpighiales</taxon>
        <taxon>Linaceae</taxon>
        <taxon>Linum</taxon>
    </lineage>
</organism>
<dbReference type="InterPro" id="IPR036426">
    <property type="entry name" value="Bulb-type_lectin_dom_sf"/>
</dbReference>
<dbReference type="InterPro" id="IPR051343">
    <property type="entry name" value="G-type_lectin_kinases/EP1-like"/>
</dbReference>
<dbReference type="Pfam" id="PF01453">
    <property type="entry name" value="B_lectin"/>
    <property type="match status" value="1"/>
</dbReference>